<accession>A0A8S5V176</accession>
<evidence type="ECO:0000313" key="1">
    <source>
        <dbReference type="EMBL" id="DAG00444.1"/>
    </source>
</evidence>
<dbReference type="EMBL" id="BK016180">
    <property type="protein sequence ID" value="DAG00444.1"/>
    <property type="molecule type" value="Genomic_DNA"/>
</dbReference>
<protein>
    <submittedName>
        <fullName evidence="1">Uncharacterized protein</fullName>
    </submittedName>
</protein>
<name>A0A8S5V176_9CAUD</name>
<reference evidence="1" key="1">
    <citation type="journal article" date="2021" name="Proc. Natl. Acad. Sci. U.S.A.">
        <title>A Catalog of Tens of Thousands of Viruses from Human Metagenomes Reveals Hidden Associations with Chronic Diseases.</title>
        <authorList>
            <person name="Tisza M.J."/>
            <person name="Buck C.B."/>
        </authorList>
    </citation>
    <scope>NUCLEOTIDE SEQUENCE</scope>
    <source>
        <strain evidence="1">Ct3r22</strain>
    </source>
</reference>
<proteinExistence type="predicted"/>
<sequence length="51" mass="6241">MYKSLSLSSILYFYLQYHYLCRFENSETLLYNIILCNRISSYLSYIPNKEE</sequence>
<organism evidence="1">
    <name type="scientific">Siphoviridae sp. ct3r22</name>
    <dbReference type="NCBI Taxonomy" id="2825325"/>
    <lineage>
        <taxon>Viruses</taxon>
        <taxon>Duplodnaviria</taxon>
        <taxon>Heunggongvirae</taxon>
        <taxon>Uroviricota</taxon>
        <taxon>Caudoviricetes</taxon>
    </lineage>
</organism>